<dbReference type="Proteomes" id="UP000679575">
    <property type="component" value="Chromosome"/>
</dbReference>
<evidence type="ECO:0000256" key="3">
    <source>
        <dbReference type="SAM" id="Phobius"/>
    </source>
</evidence>
<feature type="chain" id="PRO_5045580748" description="Pilus assembly protein FimV" evidence="4">
    <location>
        <begin position="30"/>
        <end position="915"/>
    </location>
</feature>
<dbReference type="NCBIfam" id="TIGR03504">
    <property type="entry name" value="FimV_Cterm"/>
    <property type="match status" value="1"/>
</dbReference>
<proteinExistence type="predicted"/>
<keyword evidence="3" id="KW-0812">Transmembrane</keyword>
<keyword evidence="3" id="KW-1133">Transmembrane helix</keyword>
<dbReference type="NCBIfam" id="TIGR03505">
    <property type="entry name" value="FimV_core"/>
    <property type="match status" value="1"/>
</dbReference>
<feature type="compositionally biased region" description="Basic and acidic residues" evidence="2">
    <location>
        <begin position="680"/>
        <end position="689"/>
    </location>
</feature>
<evidence type="ECO:0000313" key="6">
    <source>
        <dbReference type="Proteomes" id="UP000679575"/>
    </source>
</evidence>
<dbReference type="RefSeq" id="WP_212596205.1">
    <property type="nucleotide sequence ID" value="NZ_CP073587.1"/>
</dbReference>
<feature type="compositionally biased region" description="Acidic residues" evidence="2">
    <location>
        <begin position="733"/>
        <end position="747"/>
    </location>
</feature>
<protein>
    <recommendedName>
        <fullName evidence="7">Pilus assembly protein FimV</fullName>
    </recommendedName>
</protein>
<sequence length="915" mass="99207">MNFRTSYLVGLTAAFLALSSQFVTPSVHGQDLKVTGPDGQSREQPRQYGPTSTKDTFWSIANQVRPDSSVSIYQVMAAIYDANPQAFTSNNYNSLEKGMYLLIPSKEVMLAIPRSLAQQRAEADDNAWKRHTSTSAHGAAPVAKSAPVAAVATPKKTTTKSLPALDVDNLQTENLKLTNELSQVKSQLTAAGVEKTQLQSQLEELQQRVTVLEASLKAARSQVEQLQSDLAAAKTVNENVAPAAPVAAKQDTPAVTDSAKAEATAENAEVASAPAPKPVAAKIAEAAVKQPQQPQVAQSEQPGTLWRTIMGNPLYLAVVALIPAGLLGFLGWFFFGRRKVSTAAPAAQGNLTAEDSIPSLNAHDDAADLDSEDISAIHLDEQNELDEQLKDLAQLQPEPKTLDEVSFTGDMPEHEMFIDEGSEKAEAEFSSDDAQSLDDLWAEAMGEQAEDTDTSLKDDDFESLLEGLEDTEESKPVSQEDISLADTLPEDVTAALEQEFGEQEVVTATDSFAETAEPEPEPEPEPEQEPEAKAKDNFVIDFEPDPAFAPKASAVDENAATALTKSTEEDLDAVIAAELGLDDDNEPEDTDVDALLAALETKPPIEPQSAPDDSLQDEIAAELAQDLAASDDDEQDADVLLAELERDAETEDDTDDLLKAAPTIAATVDEEETELSLEDELSKSTTARDDDLDALLAELSAVEKKKPVADSRRLKEKDAGFFDDLKAPKSAQEEEIEDYDLSLDAEPLDVSDDELLKRFAKEEPSLPEDDGYDLHFDDEQDSKLTVDEALAALDADEIAKRPLKSVSDADLSAFQKENGFIDIDKLLNDASDEPQESDPYKALDVDMGDLNALVNEQDLVDVDDEENSVNAKLDLARAYIEIDDRDAAMALLKEVQMDGNERQQEEAESLMKEIE</sequence>
<dbReference type="Gene3D" id="1.20.5.340">
    <property type="match status" value="1"/>
</dbReference>
<feature type="compositionally biased region" description="Acidic residues" evidence="2">
    <location>
        <begin position="668"/>
        <end position="679"/>
    </location>
</feature>
<gene>
    <name evidence="5" type="ORF">KDN34_07180</name>
</gene>
<feature type="signal peptide" evidence="4">
    <location>
        <begin position="1"/>
        <end position="29"/>
    </location>
</feature>
<feature type="region of interest" description="Disordered" evidence="2">
    <location>
        <begin position="30"/>
        <end position="54"/>
    </location>
</feature>
<feature type="compositionally biased region" description="Low complexity" evidence="2">
    <location>
        <begin position="139"/>
        <end position="155"/>
    </location>
</feature>
<evidence type="ECO:0008006" key="7">
    <source>
        <dbReference type="Google" id="ProtNLM"/>
    </source>
</evidence>
<dbReference type="InterPro" id="IPR020012">
    <property type="entry name" value="LysM_FimV"/>
</dbReference>
<dbReference type="EMBL" id="CP073587">
    <property type="protein sequence ID" value="QUN07202.1"/>
    <property type="molecule type" value="Genomic_DNA"/>
</dbReference>
<feature type="coiled-coil region" evidence="1">
    <location>
        <begin position="167"/>
        <end position="236"/>
    </location>
</feature>
<accession>A0ABX7YWK5</accession>
<feature type="region of interest" description="Disordered" evidence="2">
    <location>
        <begin position="508"/>
        <end position="534"/>
    </location>
</feature>
<evidence type="ECO:0000256" key="4">
    <source>
        <dbReference type="SAM" id="SignalP"/>
    </source>
</evidence>
<keyword evidence="6" id="KW-1185">Reference proteome</keyword>
<dbReference type="InterPro" id="IPR020011">
    <property type="entry name" value="FimV_C"/>
</dbReference>
<name>A0ABX7YWK5_9GAMM</name>
<keyword evidence="1" id="KW-0175">Coiled coil</keyword>
<organism evidence="5 6">
    <name type="scientific">Shewanella yunxiaonensis</name>
    <dbReference type="NCBI Taxonomy" id="2829809"/>
    <lineage>
        <taxon>Bacteria</taxon>
        <taxon>Pseudomonadati</taxon>
        <taxon>Pseudomonadota</taxon>
        <taxon>Gammaproteobacteria</taxon>
        <taxon>Alteromonadales</taxon>
        <taxon>Shewanellaceae</taxon>
        <taxon>Shewanella</taxon>
    </lineage>
</organism>
<evidence type="ECO:0000256" key="1">
    <source>
        <dbReference type="SAM" id="Coils"/>
    </source>
</evidence>
<evidence type="ECO:0000256" key="2">
    <source>
        <dbReference type="SAM" id="MobiDB-lite"/>
    </source>
</evidence>
<keyword evidence="4" id="KW-0732">Signal</keyword>
<feature type="region of interest" description="Disordered" evidence="2">
    <location>
        <begin position="244"/>
        <end position="274"/>
    </location>
</feature>
<feature type="region of interest" description="Disordered" evidence="2">
    <location>
        <begin position="667"/>
        <end position="689"/>
    </location>
</feature>
<keyword evidence="3" id="KW-0472">Membrane</keyword>
<dbReference type="InterPro" id="IPR038440">
    <property type="entry name" value="FimV_C_sf"/>
</dbReference>
<feature type="region of interest" description="Disordered" evidence="2">
    <location>
        <begin position="723"/>
        <end position="747"/>
    </location>
</feature>
<reference evidence="5 6" key="1">
    <citation type="submission" date="2021-04" db="EMBL/GenBank/DDBJ databases">
        <title>Novel species identification of genus Shewanella.</title>
        <authorList>
            <person name="Liu G."/>
        </authorList>
    </citation>
    <scope>NUCLEOTIDE SEQUENCE [LARGE SCALE GENOMIC DNA]</scope>
    <source>
        <strain evidence="5 6">FJAT-54481</strain>
    </source>
</reference>
<feature type="region of interest" description="Disordered" evidence="2">
    <location>
        <begin position="134"/>
        <end position="155"/>
    </location>
</feature>
<feature type="compositionally biased region" description="Acidic residues" evidence="2">
    <location>
        <begin position="516"/>
        <end position="529"/>
    </location>
</feature>
<evidence type="ECO:0000313" key="5">
    <source>
        <dbReference type="EMBL" id="QUN07202.1"/>
    </source>
</evidence>
<dbReference type="Gene3D" id="1.20.58.2200">
    <property type="match status" value="1"/>
</dbReference>
<feature type="transmembrane region" description="Helical" evidence="3">
    <location>
        <begin position="314"/>
        <end position="335"/>
    </location>
</feature>